<comment type="caution">
    <text evidence="2">The sequence shown here is derived from an EMBL/GenBank/DDBJ whole genome shotgun (WGS) entry which is preliminary data.</text>
</comment>
<sequence>MHEEALLSEETDVLSGRTSSTQGPLFALLQTLNKNMGESLRSLKQNEEAQTPTTVESAKNRKSPSTGDDSDTEVSDADKLLASNYRPKVVTGQTCADYESDPLLDEIAKSLTDSENTSPKVSDKLGKIVNLRWLNKLD</sequence>
<evidence type="ECO:0000313" key="2">
    <source>
        <dbReference type="EMBL" id="KAK2549171.1"/>
    </source>
</evidence>
<feature type="region of interest" description="Disordered" evidence="1">
    <location>
        <begin position="38"/>
        <end position="83"/>
    </location>
</feature>
<keyword evidence="3" id="KW-1185">Reference proteome</keyword>
<feature type="compositionally biased region" description="Polar residues" evidence="1">
    <location>
        <begin position="48"/>
        <end position="67"/>
    </location>
</feature>
<protein>
    <submittedName>
        <fullName evidence="2">Uncharacterized protein</fullName>
    </submittedName>
</protein>
<reference evidence="2" key="1">
    <citation type="journal article" date="2023" name="G3 (Bethesda)">
        <title>Whole genome assembly and annotation of the endangered Caribbean coral Acropora cervicornis.</title>
        <authorList>
            <person name="Selwyn J.D."/>
            <person name="Vollmer S.V."/>
        </authorList>
    </citation>
    <scope>NUCLEOTIDE SEQUENCE</scope>
    <source>
        <strain evidence="2">K2</strain>
    </source>
</reference>
<feature type="compositionally biased region" description="Acidic residues" evidence="1">
    <location>
        <begin position="1"/>
        <end position="12"/>
    </location>
</feature>
<reference evidence="2" key="2">
    <citation type="journal article" date="2023" name="Science">
        <title>Genomic signatures of disease resistance in endangered staghorn corals.</title>
        <authorList>
            <person name="Vollmer S.V."/>
            <person name="Selwyn J.D."/>
            <person name="Despard B.A."/>
            <person name="Roesel C.L."/>
        </authorList>
    </citation>
    <scope>NUCLEOTIDE SEQUENCE</scope>
    <source>
        <strain evidence="2">K2</strain>
    </source>
</reference>
<gene>
    <name evidence="2" type="ORF">P5673_030386</name>
</gene>
<dbReference type="EMBL" id="JARQWQ010000130">
    <property type="protein sequence ID" value="KAK2549171.1"/>
    <property type="molecule type" value="Genomic_DNA"/>
</dbReference>
<proteinExistence type="predicted"/>
<dbReference type="AlphaFoldDB" id="A0AAD9PUL9"/>
<name>A0AAD9PUL9_ACRCE</name>
<accession>A0AAD9PUL9</accession>
<feature type="region of interest" description="Disordered" evidence="1">
    <location>
        <begin position="1"/>
        <end position="22"/>
    </location>
</feature>
<organism evidence="2 3">
    <name type="scientific">Acropora cervicornis</name>
    <name type="common">Staghorn coral</name>
    <dbReference type="NCBI Taxonomy" id="6130"/>
    <lineage>
        <taxon>Eukaryota</taxon>
        <taxon>Metazoa</taxon>
        <taxon>Cnidaria</taxon>
        <taxon>Anthozoa</taxon>
        <taxon>Hexacorallia</taxon>
        <taxon>Scleractinia</taxon>
        <taxon>Astrocoeniina</taxon>
        <taxon>Acroporidae</taxon>
        <taxon>Acropora</taxon>
    </lineage>
</organism>
<evidence type="ECO:0000313" key="3">
    <source>
        <dbReference type="Proteomes" id="UP001249851"/>
    </source>
</evidence>
<evidence type="ECO:0000256" key="1">
    <source>
        <dbReference type="SAM" id="MobiDB-lite"/>
    </source>
</evidence>
<dbReference type="Proteomes" id="UP001249851">
    <property type="component" value="Unassembled WGS sequence"/>
</dbReference>